<feature type="transmembrane region" description="Helical" evidence="1">
    <location>
        <begin position="20"/>
        <end position="46"/>
    </location>
</feature>
<dbReference type="Proteomes" id="UP000198984">
    <property type="component" value="Unassembled WGS sequence"/>
</dbReference>
<dbReference type="EMBL" id="FOBB01000002">
    <property type="protein sequence ID" value="SEL50921.1"/>
    <property type="molecule type" value="Genomic_DNA"/>
</dbReference>
<protein>
    <submittedName>
        <fullName evidence="2">Uncharacterized protein</fullName>
    </submittedName>
</protein>
<keyword evidence="1" id="KW-0472">Membrane</keyword>
<keyword evidence="1" id="KW-0812">Transmembrane</keyword>
<evidence type="ECO:0000256" key="1">
    <source>
        <dbReference type="SAM" id="Phobius"/>
    </source>
</evidence>
<accession>A0A1H7QSG0</accession>
<gene>
    <name evidence="2" type="ORF">SAMN04488505_102433</name>
</gene>
<dbReference type="STRING" id="573321.SAMN04488505_102433"/>
<reference evidence="2 3" key="1">
    <citation type="submission" date="2016-10" db="EMBL/GenBank/DDBJ databases">
        <authorList>
            <person name="de Groot N.N."/>
        </authorList>
    </citation>
    <scope>NUCLEOTIDE SEQUENCE [LARGE SCALE GENOMIC DNA]</scope>
    <source>
        <strain evidence="2 3">DSM 21039</strain>
    </source>
</reference>
<proteinExistence type="predicted"/>
<organism evidence="2 3">
    <name type="scientific">Chitinophaga rupis</name>
    <dbReference type="NCBI Taxonomy" id="573321"/>
    <lineage>
        <taxon>Bacteria</taxon>
        <taxon>Pseudomonadati</taxon>
        <taxon>Bacteroidota</taxon>
        <taxon>Chitinophagia</taxon>
        <taxon>Chitinophagales</taxon>
        <taxon>Chitinophagaceae</taxon>
        <taxon>Chitinophaga</taxon>
    </lineage>
</organism>
<sequence length="71" mass="8067">MWLLRITEHGERFAWLFNSVIVLGILVAPWANMLSSVLAIVLLLLRKISWGELPGYLLILNLSILLVQILV</sequence>
<keyword evidence="3" id="KW-1185">Reference proteome</keyword>
<evidence type="ECO:0000313" key="2">
    <source>
        <dbReference type="EMBL" id="SEL50921.1"/>
    </source>
</evidence>
<keyword evidence="1" id="KW-1133">Transmembrane helix</keyword>
<evidence type="ECO:0000313" key="3">
    <source>
        <dbReference type="Proteomes" id="UP000198984"/>
    </source>
</evidence>
<dbReference type="AlphaFoldDB" id="A0A1H7QSG0"/>
<feature type="transmembrane region" description="Helical" evidence="1">
    <location>
        <begin position="53"/>
        <end position="70"/>
    </location>
</feature>
<name>A0A1H7QSG0_9BACT</name>